<accession>A0ABS6EHM1</accession>
<dbReference type="RefSeq" id="WP_216438684.1">
    <property type="nucleotide sequence ID" value="NZ_JAHLQF010000002.1"/>
</dbReference>
<protein>
    <submittedName>
        <fullName evidence="1">Uncharacterized protein</fullName>
    </submittedName>
</protein>
<proteinExistence type="predicted"/>
<dbReference type="EMBL" id="JAHLQF010000002">
    <property type="protein sequence ID" value="MBU5484196.1"/>
    <property type="molecule type" value="Genomic_DNA"/>
</dbReference>
<evidence type="ECO:0000313" key="1">
    <source>
        <dbReference type="EMBL" id="MBU5484196.1"/>
    </source>
</evidence>
<keyword evidence="2" id="KW-1185">Reference proteome</keyword>
<sequence>MTNTRRRRVELLILEDVQFDIENNTRDTAFFINNDETDNLKVSLDVTCQKNQFRGEVVTPSLVSNWHETHARNSQELVGKIFEVENIEAADKREDTFYLYEHEPLVKYQLEILGIEENKVHVICEGISVIDGYSTPSTTADFKIDCYLPIITGKDDWAKHGL</sequence>
<evidence type="ECO:0000313" key="2">
    <source>
        <dbReference type="Proteomes" id="UP000726170"/>
    </source>
</evidence>
<dbReference type="Proteomes" id="UP000726170">
    <property type="component" value="Unassembled WGS sequence"/>
</dbReference>
<reference evidence="1 2" key="1">
    <citation type="submission" date="2021-06" db="EMBL/GenBank/DDBJ databases">
        <authorList>
            <person name="Sun Q."/>
            <person name="Li D."/>
        </authorList>
    </citation>
    <scope>NUCLEOTIDE SEQUENCE [LARGE SCALE GENOMIC DNA]</scope>
    <source>
        <strain evidence="1 2">MSJ-11</strain>
    </source>
</reference>
<name>A0ABS6EHM1_9CLOT</name>
<organism evidence="1 2">
    <name type="scientific">Clostridium mobile</name>
    <dbReference type="NCBI Taxonomy" id="2841512"/>
    <lineage>
        <taxon>Bacteria</taxon>
        <taxon>Bacillati</taxon>
        <taxon>Bacillota</taxon>
        <taxon>Clostridia</taxon>
        <taxon>Eubacteriales</taxon>
        <taxon>Clostridiaceae</taxon>
        <taxon>Clostridium</taxon>
    </lineage>
</organism>
<gene>
    <name evidence="1" type="ORF">KQI86_07625</name>
</gene>
<comment type="caution">
    <text evidence="1">The sequence shown here is derived from an EMBL/GenBank/DDBJ whole genome shotgun (WGS) entry which is preliminary data.</text>
</comment>